<evidence type="ECO:0000313" key="3">
    <source>
        <dbReference type="Proteomes" id="UP000016931"/>
    </source>
</evidence>
<feature type="region of interest" description="Disordered" evidence="1">
    <location>
        <begin position="60"/>
        <end position="80"/>
    </location>
</feature>
<dbReference type="HOGENOM" id="CLU_960319_0_0_1"/>
<dbReference type="GeneID" id="27898071"/>
<keyword evidence="3" id="KW-1185">Reference proteome</keyword>
<feature type="region of interest" description="Disordered" evidence="1">
    <location>
        <begin position="100"/>
        <end position="122"/>
    </location>
</feature>
<reference evidence="2 3" key="1">
    <citation type="journal article" date="2012" name="PLoS Pathog.">
        <title>Diverse lifestyles and strategies of plant pathogenesis encoded in the genomes of eighteen Dothideomycetes fungi.</title>
        <authorList>
            <person name="Ohm R.A."/>
            <person name="Feau N."/>
            <person name="Henrissat B."/>
            <person name="Schoch C.L."/>
            <person name="Horwitz B.A."/>
            <person name="Barry K.W."/>
            <person name="Condon B.J."/>
            <person name="Copeland A.C."/>
            <person name="Dhillon B."/>
            <person name="Glaser F."/>
            <person name="Hesse C.N."/>
            <person name="Kosti I."/>
            <person name="LaButti K."/>
            <person name="Lindquist E.A."/>
            <person name="Lucas S."/>
            <person name="Salamov A.A."/>
            <person name="Bradshaw R.E."/>
            <person name="Ciuffetti L."/>
            <person name="Hamelin R.C."/>
            <person name="Kema G.H.J."/>
            <person name="Lawrence C."/>
            <person name="Scott J.A."/>
            <person name="Spatafora J.W."/>
            <person name="Turgeon B.G."/>
            <person name="de Wit P.J.G.M."/>
            <person name="Zhong S."/>
            <person name="Goodwin S.B."/>
            <person name="Grigoriev I.V."/>
        </authorList>
    </citation>
    <scope>NUCLEOTIDE SEQUENCE [LARGE SCALE GENOMIC DNA]</scope>
    <source>
        <strain evidence="2 3">SO2202</strain>
    </source>
</reference>
<evidence type="ECO:0000313" key="2">
    <source>
        <dbReference type="EMBL" id="EMF08386.1"/>
    </source>
</evidence>
<dbReference type="EMBL" id="KB456271">
    <property type="protein sequence ID" value="EMF08386.1"/>
    <property type="molecule type" value="Genomic_DNA"/>
</dbReference>
<gene>
    <name evidence="2" type="ORF">SEPMUDRAFT_111740</name>
</gene>
<name>M3CXK0_SPHMS</name>
<evidence type="ECO:0000256" key="1">
    <source>
        <dbReference type="SAM" id="MobiDB-lite"/>
    </source>
</evidence>
<sequence>MDAKQNSLLSQLGLLAVNVIATTRSTLAALELVSLSHFHGECSKHALNCLTDRRPVLRPVDDGATTGSVGNPSVPGQMREGRPIIWPKSKPVPMCLGSSRVTPLRTRDPPSRHQFSADDGTLPPTYDELKRWIAGSSLSSPASFTSGPVDTTGHWALGTVHIDVRQARAVHATTHADHLASAALLTLAPAARRVVWPVVWREKTRDRCGSGAVEHRPIGCIGLSVSARVSAAAAHNRQRTGHGDARKKATRHRTSRSKQNKRDTSPHGNGLMKSWNVSNWDRMRYRCDKM</sequence>
<feature type="compositionally biased region" description="Basic residues" evidence="1">
    <location>
        <begin position="248"/>
        <end position="259"/>
    </location>
</feature>
<organism evidence="2 3">
    <name type="scientific">Sphaerulina musiva (strain SO2202)</name>
    <name type="common">Poplar stem canker fungus</name>
    <name type="synonym">Septoria musiva</name>
    <dbReference type="NCBI Taxonomy" id="692275"/>
    <lineage>
        <taxon>Eukaryota</taxon>
        <taxon>Fungi</taxon>
        <taxon>Dikarya</taxon>
        <taxon>Ascomycota</taxon>
        <taxon>Pezizomycotina</taxon>
        <taxon>Dothideomycetes</taxon>
        <taxon>Dothideomycetidae</taxon>
        <taxon>Mycosphaerellales</taxon>
        <taxon>Mycosphaerellaceae</taxon>
        <taxon>Sphaerulina</taxon>
    </lineage>
</organism>
<dbReference type="RefSeq" id="XP_016756507.1">
    <property type="nucleotide sequence ID" value="XM_016900934.1"/>
</dbReference>
<accession>M3CXK0</accession>
<proteinExistence type="predicted"/>
<feature type="region of interest" description="Disordered" evidence="1">
    <location>
        <begin position="231"/>
        <end position="274"/>
    </location>
</feature>
<dbReference type="Proteomes" id="UP000016931">
    <property type="component" value="Unassembled WGS sequence"/>
</dbReference>
<dbReference type="AlphaFoldDB" id="M3CXK0"/>
<protein>
    <submittedName>
        <fullName evidence="2">Uncharacterized protein</fullName>
    </submittedName>
</protein>